<keyword evidence="2" id="KW-1185">Reference proteome</keyword>
<dbReference type="Proteomes" id="UP000503349">
    <property type="component" value="Chromosome 3"/>
</dbReference>
<gene>
    <name evidence="1" type="ORF">EXN66_Car003877</name>
</gene>
<dbReference type="AlphaFoldDB" id="A0A6G1PD69"/>
<protein>
    <submittedName>
        <fullName evidence="1">Uncharacterized protein</fullName>
    </submittedName>
</protein>
<reference evidence="1 2" key="1">
    <citation type="submission" date="2019-02" db="EMBL/GenBank/DDBJ databases">
        <title>Opniocepnalus argus genome.</title>
        <authorList>
            <person name="Zhou C."/>
            <person name="Xiao S."/>
        </authorList>
    </citation>
    <scope>NUCLEOTIDE SEQUENCE [LARGE SCALE GENOMIC DNA]</scope>
    <source>
        <strain evidence="1">OARG1902GOOAL</strain>
        <tissue evidence="1">Muscle</tissue>
    </source>
</reference>
<proteinExistence type="predicted"/>
<reference evidence="2" key="2">
    <citation type="submission" date="2019-02" db="EMBL/GenBank/DDBJ databases">
        <title>Opniocepnalus argus Var Kimnra genome.</title>
        <authorList>
            <person name="Zhou C."/>
            <person name="Xiao S."/>
        </authorList>
    </citation>
    <scope>NUCLEOTIDE SEQUENCE [LARGE SCALE GENOMIC DNA]</scope>
</reference>
<organism evidence="1 2">
    <name type="scientific">Channa argus</name>
    <name type="common">Northern snakehead</name>
    <name type="synonym">Ophicephalus argus</name>
    <dbReference type="NCBI Taxonomy" id="215402"/>
    <lineage>
        <taxon>Eukaryota</taxon>
        <taxon>Metazoa</taxon>
        <taxon>Chordata</taxon>
        <taxon>Craniata</taxon>
        <taxon>Vertebrata</taxon>
        <taxon>Euteleostomi</taxon>
        <taxon>Actinopterygii</taxon>
        <taxon>Neopterygii</taxon>
        <taxon>Teleostei</taxon>
        <taxon>Neoteleostei</taxon>
        <taxon>Acanthomorphata</taxon>
        <taxon>Anabantaria</taxon>
        <taxon>Anabantiformes</taxon>
        <taxon>Channoidei</taxon>
        <taxon>Channidae</taxon>
        <taxon>Channa</taxon>
    </lineage>
</organism>
<accession>A0A6G1PD69</accession>
<sequence>MKVILNEKKAASRSGDAVRDVQRRLSVKIKEGKEAYRRKLEQRLQQKDTRAV</sequence>
<name>A0A6G1PD69_CHAAH</name>
<evidence type="ECO:0000313" key="2">
    <source>
        <dbReference type="Proteomes" id="UP000503349"/>
    </source>
</evidence>
<dbReference type="EMBL" id="CM015714">
    <property type="protein sequence ID" value="KAF3688205.1"/>
    <property type="molecule type" value="Genomic_DNA"/>
</dbReference>
<evidence type="ECO:0000313" key="1">
    <source>
        <dbReference type="EMBL" id="KAF3688205.1"/>
    </source>
</evidence>